<feature type="non-terminal residue" evidence="7">
    <location>
        <position position="276"/>
    </location>
</feature>
<gene>
    <name evidence="7" type="ORF">BINO364_LOCUS2981</name>
</gene>
<evidence type="ECO:0000259" key="6">
    <source>
        <dbReference type="Pfam" id="PF13873"/>
    </source>
</evidence>
<proteinExistence type="predicted"/>
<keyword evidence="4" id="KW-0804">Transcription</keyword>
<evidence type="ECO:0000256" key="2">
    <source>
        <dbReference type="ARBA" id="ARBA00016807"/>
    </source>
</evidence>
<organism evidence="7 8">
    <name type="scientific">Brenthis ino</name>
    <name type="common">lesser marbled fritillary</name>
    <dbReference type="NCBI Taxonomy" id="405034"/>
    <lineage>
        <taxon>Eukaryota</taxon>
        <taxon>Metazoa</taxon>
        <taxon>Ecdysozoa</taxon>
        <taxon>Arthropoda</taxon>
        <taxon>Hexapoda</taxon>
        <taxon>Insecta</taxon>
        <taxon>Pterygota</taxon>
        <taxon>Neoptera</taxon>
        <taxon>Endopterygota</taxon>
        <taxon>Lepidoptera</taxon>
        <taxon>Glossata</taxon>
        <taxon>Ditrysia</taxon>
        <taxon>Papilionoidea</taxon>
        <taxon>Nymphalidae</taxon>
        <taxon>Heliconiinae</taxon>
        <taxon>Argynnini</taxon>
        <taxon>Brenthis</taxon>
    </lineage>
</organism>
<accession>A0A8J9Y7E0</accession>
<comment type="function">
    <text evidence="5">Involved in transvection phenomena (= synapsis-dependent gene expression), where the synaptic pairing of chromosomes carrying genes with which zeste interacts influences the expression of these genes. Zeste binds to DNA and stimulates transcription from a nearby promoter.</text>
</comment>
<name>A0A8J9Y7E0_9NEOP</name>
<dbReference type="Proteomes" id="UP000838878">
    <property type="component" value="Chromosome 11"/>
</dbReference>
<dbReference type="InterPro" id="IPR028002">
    <property type="entry name" value="Myb_DNA-bind_5"/>
</dbReference>
<evidence type="ECO:0000256" key="4">
    <source>
        <dbReference type="ARBA" id="ARBA00023163"/>
    </source>
</evidence>
<keyword evidence="3" id="KW-0805">Transcription regulation</keyword>
<dbReference type="EMBL" id="OV170231">
    <property type="protein sequence ID" value="CAH0716161.1"/>
    <property type="molecule type" value="Genomic_DNA"/>
</dbReference>
<protein>
    <recommendedName>
        <fullName evidence="2">Regulatory protein zeste</fullName>
    </recommendedName>
</protein>
<comment type="subunit">
    <text evidence="1">Self-associates forming complexes of several hundred monomers.</text>
</comment>
<dbReference type="OrthoDB" id="6369473at2759"/>
<evidence type="ECO:0000256" key="3">
    <source>
        <dbReference type="ARBA" id="ARBA00023015"/>
    </source>
</evidence>
<reference evidence="7" key="1">
    <citation type="submission" date="2021-12" db="EMBL/GenBank/DDBJ databases">
        <authorList>
            <person name="Martin H S."/>
        </authorList>
    </citation>
    <scope>NUCLEOTIDE SEQUENCE</scope>
</reference>
<evidence type="ECO:0000313" key="8">
    <source>
        <dbReference type="Proteomes" id="UP000838878"/>
    </source>
</evidence>
<evidence type="ECO:0000313" key="7">
    <source>
        <dbReference type="EMBL" id="CAH0716161.1"/>
    </source>
</evidence>
<evidence type="ECO:0000256" key="1">
    <source>
        <dbReference type="ARBA" id="ARBA00011764"/>
    </source>
</evidence>
<dbReference type="Pfam" id="PF13873">
    <property type="entry name" value="Myb_DNA-bind_5"/>
    <property type="match status" value="1"/>
</dbReference>
<keyword evidence="8" id="KW-1185">Reference proteome</keyword>
<dbReference type="AlphaFoldDB" id="A0A8J9Y7E0"/>
<feature type="domain" description="Myb/SANT-like DNA-binding" evidence="6">
    <location>
        <begin position="35"/>
        <end position="76"/>
    </location>
</feature>
<evidence type="ECO:0000256" key="5">
    <source>
        <dbReference type="ARBA" id="ARBA00025466"/>
    </source>
</evidence>
<sequence length="276" mass="31460">MAGRQLFNETEKVCLQELIIKYKLNSTATICGGSVASKKGAWARLTEEFNSVETNSKRTEQQLKKCWDNLKTRRKGVLALQKKERMRTGGGPFNPDIPSASQSSQEVLLDSALTEQTDVELMFAIDSDTPDTHTIEDMQTNLETGAHKTTENLSIVTEGVNEPLTETERVNTPLRQSESRMSDLAISAPSHVSRNIRTKVIEEEFSIRRENYKIKQKRDEELHKLKMAEYTLLVKAAEEKYLKTKIEREAAEELLLCNKMKKEEAELKLLELKKLN</sequence>